<dbReference type="AlphaFoldDB" id="X0ZJF2"/>
<evidence type="ECO:0000313" key="1">
    <source>
        <dbReference type="EMBL" id="GAG69499.1"/>
    </source>
</evidence>
<name>X0ZJF2_9ZZZZ</name>
<comment type="caution">
    <text evidence="1">The sequence shown here is derived from an EMBL/GenBank/DDBJ whole genome shotgun (WGS) entry which is preliminary data.</text>
</comment>
<feature type="non-terminal residue" evidence="1">
    <location>
        <position position="281"/>
    </location>
</feature>
<gene>
    <name evidence="1" type="ORF">S01H4_10966</name>
</gene>
<protein>
    <submittedName>
        <fullName evidence="1">Uncharacterized protein</fullName>
    </submittedName>
</protein>
<accession>X0ZJF2</accession>
<proteinExistence type="predicted"/>
<organism evidence="1">
    <name type="scientific">marine sediment metagenome</name>
    <dbReference type="NCBI Taxonomy" id="412755"/>
    <lineage>
        <taxon>unclassified sequences</taxon>
        <taxon>metagenomes</taxon>
        <taxon>ecological metagenomes</taxon>
    </lineage>
</organism>
<dbReference type="EMBL" id="BART01004319">
    <property type="protein sequence ID" value="GAG69499.1"/>
    <property type="molecule type" value="Genomic_DNA"/>
</dbReference>
<reference evidence="1" key="1">
    <citation type="journal article" date="2014" name="Front. Microbiol.">
        <title>High frequency of phylogenetically diverse reductive dehalogenase-homologous genes in deep subseafloor sedimentary metagenomes.</title>
        <authorList>
            <person name="Kawai M."/>
            <person name="Futagami T."/>
            <person name="Toyoda A."/>
            <person name="Takaki Y."/>
            <person name="Nishi S."/>
            <person name="Hori S."/>
            <person name="Arai W."/>
            <person name="Tsubouchi T."/>
            <person name="Morono Y."/>
            <person name="Uchiyama I."/>
            <person name="Ito T."/>
            <person name="Fujiyama A."/>
            <person name="Inagaki F."/>
            <person name="Takami H."/>
        </authorList>
    </citation>
    <scope>NUCLEOTIDE SEQUENCE</scope>
    <source>
        <strain evidence="1">Expedition CK06-06</strain>
    </source>
</reference>
<sequence>MAKTSINKATAYYLKSTDDNLTDIKNYRLMRITDGMEKVGKEDLADFKHGIDEWDLNPKLMKVPSLLTKIISGMRKRVEYVNGRLRENDRYYTSTRHQPHETPPTEQVERMYHASIDAKRISKKGFSKKVPKAGGLGGGEAGQKISFTYDMHVAKEIVRTLKEAIMIAKGQVKASDILEWAKRDGSYDIVMKQVKSHYGDKLDLADLETIWLVYTTYLFFSKRYDPLYVFINVPKFMAQLKKKNPRDVGIVVADVDMTNAKESHQGVMREFRVYPEAIKKL</sequence>